<dbReference type="PANTHER" id="PTHR38107:SF4">
    <property type="entry name" value="LYSOZYME"/>
    <property type="match status" value="1"/>
</dbReference>
<sequence>MTPNKKLIALGVCSAVAVAGIFSERQANNTLTYPVLYSAEAVENLTGKWEGCRTKPYKDTGNLWTQGIGHLCGRMKPTETMTLEQVADVLNKDLYIAEQCVMQNFNGQKLTKGQREALTDFTFNVGCAKAMGTSKMTKIRAFALTGKYTEMCNAFLDWSYGRNESGKMVRIDGLYARRLDEQKWCLK</sequence>
<protein>
    <recommendedName>
        <fullName evidence="9">Endolysin</fullName>
        <ecNumber evidence="9">3.2.1.17</ecNumber>
    </recommendedName>
    <alternativeName>
        <fullName evidence="9">Lysis protein</fullName>
    </alternativeName>
    <alternativeName>
        <fullName evidence="9">Lysozyme</fullName>
    </alternativeName>
    <alternativeName>
        <fullName evidence="9">Muramidase</fullName>
    </alternativeName>
</protein>
<dbReference type="GO" id="GO:0003796">
    <property type="term" value="F:lysozyme activity"/>
    <property type="evidence" value="ECO:0007669"/>
    <property type="project" value="UniProtKB-UniRule"/>
</dbReference>
<dbReference type="HAMAP" id="MF_04110">
    <property type="entry name" value="ENDOLYSIN_T4"/>
    <property type="match status" value="1"/>
</dbReference>
<evidence type="ECO:0000256" key="5">
    <source>
        <dbReference type="ARBA" id="ARBA00022801"/>
    </source>
</evidence>
<evidence type="ECO:0000313" key="11">
    <source>
        <dbReference type="EMBL" id="DAF56906.1"/>
    </source>
</evidence>
<dbReference type="SUPFAM" id="SSF53955">
    <property type="entry name" value="Lysozyme-like"/>
    <property type="match status" value="1"/>
</dbReference>
<keyword evidence="2 9" id="KW-0929">Antimicrobial</keyword>
<dbReference type="InterPro" id="IPR002196">
    <property type="entry name" value="Glyco_hydro_24"/>
</dbReference>
<dbReference type="Gene3D" id="1.10.530.40">
    <property type="match status" value="1"/>
</dbReference>
<dbReference type="InterPro" id="IPR034690">
    <property type="entry name" value="Endolysin_T4_type"/>
</dbReference>
<name>A0A8S5T2A4_9CAUD</name>
<keyword evidence="4 9" id="KW-0081">Bacteriolytic enzyme</keyword>
<comment type="function">
    <text evidence="9">Endolysin with lysozyme activity that degrades host peptidoglycans and participates with the holin and spanin proteins in the sequential events which lead to the programmed host cell lysis releasing the mature viral particles. Once the holin has permeabilized the host cell membrane, the endolysin can reach the periplasm and break down the peptidoglycan layer.</text>
</comment>
<evidence type="ECO:0000256" key="10">
    <source>
        <dbReference type="RuleBase" id="RU003788"/>
    </source>
</evidence>
<dbReference type="InterPro" id="IPR023347">
    <property type="entry name" value="Lysozyme_dom_sf"/>
</dbReference>
<organism evidence="11">
    <name type="scientific">Siphoviridae sp. ctiJm4</name>
    <dbReference type="NCBI Taxonomy" id="2827916"/>
    <lineage>
        <taxon>Viruses</taxon>
        <taxon>Duplodnaviria</taxon>
        <taxon>Heunggongvirae</taxon>
        <taxon>Uroviricota</taxon>
        <taxon>Caudoviricetes</taxon>
    </lineage>
</organism>
<dbReference type="GO" id="GO:0030430">
    <property type="term" value="C:host cell cytoplasm"/>
    <property type="evidence" value="ECO:0007669"/>
    <property type="project" value="UniProtKB-SubCell"/>
</dbReference>
<evidence type="ECO:0000256" key="1">
    <source>
        <dbReference type="ARBA" id="ARBA00000632"/>
    </source>
</evidence>
<evidence type="ECO:0000256" key="3">
    <source>
        <dbReference type="ARBA" id="ARBA00022612"/>
    </source>
</evidence>
<accession>A0A8S5T2A4</accession>
<evidence type="ECO:0000256" key="6">
    <source>
        <dbReference type="ARBA" id="ARBA00022852"/>
    </source>
</evidence>
<reference evidence="11" key="1">
    <citation type="journal article" date="2021" name="Proc. Natl. Acad. Sci. U.S.A.">
        <title>A Catalog of Tens of Thousands of Viruses from Human Metagenomes Reveals Hidden Associations with Chronic Diseases.</title>
        <authorList>
            <person name="Tisza M.J."/>
            <person name="Buck C.B."/>
        </authorList>
    </citation>
    <scope>NUCLEOTIDE SEQUENCE</scope>
    <source>
        <strain evidence="11">CtiJm4</strain>
    </source>
</reference>
<dbReference type="EC" id="3.2.1.17" evidence="9"/>
<dbReference type="Pfam" id="PF00959">
    <property type="entry name" value="Phage_lysozyme"/>
    <property type="match status" value="1"/>
</dbReference>
<evidence type="ECO:0000256" key="4">
    <source>
        <dbReference type="ARBA" id="ARBA00022638"/>
    </source>
</evidence>
<feature type="active site" description="Proton donor/acceptor" evidence="9">
    <location>
        <position position="50"/>
    </location>
</feature>
<keyword evidence="8 9" id="KW-0326">Glycosidase</keyword>
<evidence type="ECO:0000256" key="8">
    <source>
        <dbReference type="ARBA" id="ARBA00023295"/>
    </source>
</evidence>
<comment type="catalytic activity">
    <reaction evidence="1 9 10">
        <text>Hydrolysis of (1-&gt;4)-beta-linkages between N-acetylmuramic acid and N-acetyl-D-glucosamine residues in a peptidoglycan and between N-acetyl-D-glucosamine residues in chitodextrins.</text>
        <dbReference type="EC" id="3.2.1.17"/>
    </reaction>
</comment>
<dbReference type="InterPro" id="IPR051018">
    <property type="entry name" value="Bacteriophage_GH24"/>
</dbReference>
<keyword evidence="7 9" id="KW-0578">Host cell lysis by virus</keyword>
<comment type="similarity">
    <text evidence="9 10">Belongs to the glycosyl hydrolase 24 family.</text>
</comment>
<feature type="active site" description="Proton donor/acceptor" evidence="9">
    <location>
        <position position="59"/>
    </location>
</feature>
<keyword evidence="6 9" id="KW-0204">Cytolysis</keyword>
<keyword evidence="9" id="KW-1035">Host cytoplasm</keyword>
<evidence type="ECO:0000256" key="9">
    <source>
        <dbReference type="HAMAP-Rule" id="MF_04110"/>
    </source>
</evidence>
<evidence type="ECO:0000256" key="2">
    <source>
        <dbReference type="ARBA" id="ARBA00022529"/>
    </source>
</evidence>
<dbReference type="EMBL" id="BK032724">
    <property type="protein sequence ID" value="DAF56906.1"/>
    <property type="molecule type" value="Genomic_DNA"/>
</dbReference>
<keyword evidence="5 9" id="KW-0378">Hydrolase</keyword>
<evidence type="ECO:0000256" key="7">
    <source>
        <dbReference type="ARBA" id="ARBA00023142"/>
    </source>
</evidence>
<keyword evidence="3 9" id="KW-1188">Viral release from host cell</keyword>
<comment type="subcellular location">
    <subcellularLocation>
        <location evidence="9">Host cytoplasm</location>
    </subcellularLocation>
    <text evidence="9">The endolysin is cytoplasmic, but can reach the periplasmic space with the help of the holins which disrupt the host cell membrane.</text>
</comment>
<dbReference type="GO" id="GO:0044659">
    <property type="term" value="P:viral release from host cell by cytolysis"/>
    <property type="evidence" value="ECO:0007669"/>
    <property type="project" value="UniProtKB-UniRule"/>
</dbReference>
<proteinExistence type="inferred from homology"/>
<dbReference type="GO" id="GO:0009253">
    <property type="term" value="P:peptidoglycan catabolic process"/>
    <property type="evidence" value="ECO:0007669"/>
    <property type="project" value="UniProtKB-UniRule"/>
</dbReference>
<dbReference type="PANTHER" id="PTHR38107">
    <property type="match status" value="1"/>
</dbReference>
<dbReference type="GO" id="GO:0042742">
    <property type="term" value="P:defense response to bacterium"/>
    <property type="evidence" value="ECO:0007669"/>
    <property type="project" value="UniProtKB-KW"/>
</dbReference>
<dbReference type="GO" id="GO:0016998">
    <property type="term" value="P:cell wall macromolecule catabolic process"/>
    <property type="evidence" value="ECO:0007669"/>
    <property type="project" value="InterPro"/>
</dbReference>
<dbReference type="InterPro" id="IPR023346">
    <property type="entry name" value="Lysozyme-like_dom_sf"/>
</dbReference>